<protein>
    <submittedName>
        <fullName evidence="2">Putative porin</fullName>
    </submittedName>
</protein>
<feature type="signal peptide" evidence="1">
    <location>
        <begin position="1"/>
        <end position="24"/>
    </location>
</feature>
<dbReference type="STRING" id="1075417.SAMN05421823_106104"/>
<evidence type="ECO:0000256" key="1">
    <source>
        <dbReference type="SAM" id="SignalP"/>
    </source>
</evidence>
<dbReference type="Pfam" id="PF14121">
    <property type="entry name" value="Porin_10"/>
    <property type="match status" value="1"/>
</dbReference>
<keyword evidence="1" id="KW-0732">Signal</keyword>
<name>A0A1G9KAR0_9BACT</name>
<dbReference type="EMBL" id="FNFO01000006">
    <property type="protein sequence ID" value="SDL46787.1"/>
    <property type="molecule type" value="Genomic_DNA"/>
</dbReference>
<dbReference type="InterPro" id="IPR025631">
    <property type="entry name" value="Porin_10"/>
</dbReference>
<evidence type="ECO:0000313" key="2">
    <source>
        <dbReference type="EMBL" id="SDL46787.1"/>
    </source>
</evidence>
<sequence>MRVILRKTVWLLCACLLLASQATAQILDDSTKQVYGPFSTRYRLERDLFNGTDTLYTIDTTYNAYHDYLFEYQNGRLYHNLGEMGTAMEPLYYELPETPGVDLGMHAFDGYAFQPSDVRYFDTRSPFSSLYYVQGTAGQQMLITTLSRNITPTWNVGLRWRRMSSDKQLDANNRDKRSDDHGLVIQSSYHTPDNRYWALVSFLHLNHQVSESGGILPDPGDTQDSLFDYEQERVRLSATASNRDKRNQWHLYQQFNLDPQKGVQLFHILDQKRHWDRYIDDEVNREVTLINGEVFRTATDFYPHVYLSATSTQHKVDFAALENTLGTKGRLLGFQYSFYYFRRDLWYDQPYADLLTPKNEGYGGATLKYFLNDSNYVETEGLYQLAGAYRFAGRFNTNWLNVEYVRQRSAPPLLAQSYVGNHFIWNNEFDYVRGDRLRGQAQLRLRRFAFRPYADIHTLNNYIYYGTDAQPAQTPDRLLTFSAGVQTEVRFGRFAEELHARVTQVTGPDVLRMPPWYFHNRFYYQNNLFQNALSLQVGFDVRMKGSYYANAYMPVTQQFYLQNDFLVESYPIVDLFMNARIKRVNLFLKLSQINQGYPANGYFMTPYYPGMQRSFVFGVHWQFFD</sequence>
<accession>A0A1G9KAR0</accession>
<evidence type="ECO:0000313" key="3">
    <source>
        <dbReference type="Proteomes" id="UP000198510"/>
    </source>
</evidence>
<dbReference type="Proteomes" id="UP000198510">
    <property type="component" value="Unassembled WGS sequence"/>
</dbReference>
<dbReference type="AlphaFoldDB" id="A0A1G9KAR0"/>
<organism evidence="2 3">
    <name type="scientific">Catalinimonas alkaloidigena</name>
    <dbReference type="NCBI Taxonomy" id="1075417"/>
    <lineage>
        <taxon>Bacteria</taxon>
        <taxon>Pseudomonadati</taxon>
        <taxon>Bacteroidota</taxon>
        <taxon>Cytophagia</taxon>
        <taxon>Cytophagales</taxon>
        <taxon>Catalimonadaceae</taxon>
        <taxon>Catalinimonas</taxon>
    </lineage>
</organism>
<reference evidence="2 3" key="1">
    <citation type="submission" date="2016-10" db="EMBL/GenBank/DDBJ databases">
        <authorList>
            <person name="de Groot N.N."/>
        </authorList>
    </citation>
    <scope>NUCLEOTIDE SEQUENCE [LARGE SCALE GENOMIC DNA]</scope>
    <source>
        <strain evidence="2 3">DSM 25186</strain>
    </source>
</reference>
<gene>
    <name evidence="2" type="ORF">SAMN05421823_106104</name>
</gene>
<feature type="chain" id="PRO_5011741783" evidence="1">
    <location>
        <begin position="25"/>
        <end position="625"/>
    </location>
</feature>
<keyword evidence="3" id="KW-1185">Reference proteome</keyword>
<proteinExistence type="predicted"/>